<dbReference type="InterPro" id="IPR050366">
    <property type="entry name" value="BP-dependent_transpt_permease"/>
</dbReference>
<dbReference type="Gene3D" id="1.10.3720.10">
    <property type="entry name" value="MetI-like"/>
    <property type="match status" value="1"/>
</dbReference>
<keyword evidence="2 7" id="KW-0813">Transport</keyword>
<feature type="region of interest" description="Disordered" evidence="8">
    <location>
        <begin position="1"/>
        <end position="25"/>
    </location>
</feature>
<proteinExistence type="inferred from homology"/>
<keyword evidence="5 7" id="KW-1133">Transmembrane helix</keyword>
<evidence type="ECO:0000256" key="3">
    <source>
        <dbReference type="ARBA" id="ARBA00022475"/>
    </source>
</evidence>
<feature type="transmembrane region" description="Helical" evidence="7">
    <location>
        <begin position="143"/>
        <end position="162"/>
    </location>
</feature>
<dbReference type="Pfam" id="PF00528">
    <property type="entry name" value="BPD_transp_1"/>
    <property type="match status" value="1"/>
</dbReference>
<protein>
    <submittedName>
        <fullName evidence="10">ABC transporter permease</fullName>
    </submittedName>
</protein>
<dbReference type="InterPro" id="IPR000515">
    <property type="entry name" value="MetI-like"/>
</dbReference>
<dbReference type="PROSITE" id="PS50928">
    <property type="entry name" value="ABC_TM1"/>
    <property type="match status" value="1"/>
</dbReference>
<reference evidence="11" key="1">
    <citation type="journal article" date="2019" name="Int. J. Syst. Evol. Microbiol.">
        <title>The Global Catalogue of Microorganisms (GCM) 10K type strain sequencing project: providing services to taxonomists for standard genome sequencing and annotation.</title>
        <authorList>
            <consortium name="The Broad Institute Genomics Platform"/>
            <consortium name="The Broad Institute Genome Sequencing Center for Infectious Disease"/>
            <person name="Wu L."/>
            <person name="Ma J."/>
        </authorList>
    </citation>
    <scope>NUCLEOTIDE SEQUENCE [LARGE SCALE GENOMIC DNA]</scope>
    <source>
        <strain evidence="11">JCM 17986</strain>
    </source>
</reference>
<dbReference type="InterPro" id="IPR035906">
    <property type="entry name" value="MetI-like_sf"/>
</dbReference>
<keyword evidence="3" id="KW-1003">Cell membrane</keyword>
<comment type="caution">
    <text evidence="10">The sequence shown here is derived from an EMBL/GenBank/DDBJ whole genome shotgun (WGS) entry which is preliminary data.</text>
</comment>
<dbReference type="EMBL" id="BAABHS010000020">
    <property type="protein sequence ID" value="GAA4978737.1"/>
    <property type="molecule type" value="Genomic_DNA"/>
</dbReference>
<dbReference type="SUPFAM" id="SSF161098">
    <property type="entry name" value="MetI-like"/>
    <property type="match status" value="1"/>
</dbReference>
<evidence type="ECO:0000256" key="8">
    <source>
        <dbReference type="SAM" id="MobiDB-lite"/>
    </source>
</evidence>
<feature type="transmembrane region" description="Helical" evidence="7">
    <location>
        <begin position="168"/>
        <end position="186"/>
    </location>
</feature>
<comment type="subcellular location">
    <subcellularLocation>
        <location evidence="1 7">Cell membrane</location>
        <topology evidence="1 7">Multi-pass membrane protein</topology>
    </subcellularLocation>
</comment>
<keyword evidence="4 7" id="KW-0812">Transmembrane</keyword>
<evidence type="ECO:0000313" key="11">
    <source>
        <dbReference type="Proteomes" id="UP001500466"/>
    </source>
</evidence>
<feature type="transmembrane region" description="Helical" evidence="7">
    <location>
        <begin position="104"/>
        <end position="131"/>
    </location>
</feature>
<feature type="transmembrane region" description="Helical" evidence="7">
    <location>
        <begin position="270"/>
        <end position="293"/>
    </location>
</feature>
<dbReference type="PANTHER" id="PTHR43386">
    <property type="entry name" value="OLIGOPEPTIDE TRANSPORT SYSTEM PERMEASE PROTEIN APPC"/>
    <property type="match status" value="1"/>
</dbReference>
<keyword evidence="6 7" id="KW-0472">Membrane</keyword>
<evidence type="ECO:0000259" key="9">
    <source>
        <dbReference type="PROSITE" id="PS50928"/>
    </source>
</evidence>
<dbReference type="Proteomes" id="UP001500466">
    <property type="component" value="Unassembled WGS sequence"/>
</dbReference>
<feature type="domain" description="ABC transmembrane type-1" evidence="9">
    <location>
        <begin position="104"/>
        <end position="293"/>
    </location>
</feature>
<keyword evidence="11" id="KW-1185">Reference proteome</keyword>
<evidence type="ECO:0000256" key="7">
    <source>
        <dbReference type="RuleBase" id="RU363032"/>
    </source>
</evidence>
<dbReference type="CDD" id="cd06261">
    <property type="entry name" value="TM_PBP2"/>
    <property type="match status" value="1"/>
</dbReference>
<name>A0ABP9HV42_9ACTN</name>
<sequence length="301" mass="31759">MSELTLEPAEKGRDTHPSSGTTARTRRTWYDGIRHSRSLRRPGMVVALVWLALVLLAVLMPSALTSADPLDPEPAAKLSPPSTKHLFGTDTLGRDLYSRVVHGAAASLSAAILATLLGVTVGVLLGLAAGFFRRLTDTVIMRLVDVILAVPSMLTSLALIALLGVGTVQVALAVGFAGIANCARVMRAEVLRVRESVFVEAAQASGNTLPRVLLRHVLPNSVGPVLALGALQFGVSILAVSSLSFLGYGTQPPDPEWGSLIASGRDSLDTAWWLTTLPGLVVVMTVLAGNRVAHVLRDESR</sequence>
<dbReference type="PANTHER" id="PTHR43386:SF1">
    <property type="entry name" value="D,D-DIPEPTIDE TRANSPORT SYSTEM PERMEASE PROTEIN DDPC-RELATED"/>
    <property type="match status" value="1"/>
</dbReference>
<feature type="transmembrane region" description="Helical" evidence="7">
    <location>
        <begin position="44"/>
        <end position="64"/>
    </location>
</feature>
<evidence type="ECO:0000256" key="5">
    <source>
        <dbReference type="ARBA" id="ARBA00022989"/>
    </source>
</evidence>
<dbReference type="RefSeq" id="WP_345678250.1">
    <property type="nucleotide sequence ID" value="NZ_BAABHS010000020.1"/>
</dbReference>
<feature type="transmembrane region" description="Helical" evidence="7">
    <location>
        <begin position="225"/>
        <end position="250"/>
    </location>
</feature>
<accession>A0ABP9HV42</accession>
<gene>
    <name evidence="10" type="ORF">GCM10023205_53600</name>
</gene>
<evidence type="ECO:0000313" key="10">
    <source>
        <dbReference type="EMBL" id="GAA4978737.1"/>
    </source>
</evidence>
<evidence type="ECO:0000256" key="6">
    <source>
        <dbReference type="ARBA" id="ARBA00023136"/>
    </source>
</evidence>
<evidence type="ECO:0000256" key="4">
    <source>
        <dbReference type="ARBA" id="ARBA00022692"/>
    </source>
</evidence>
<organism evidence="10 11">
    <name type="scientific">Yinghuangia aomiensis</name>
    <dbReference type="NCBI Taxonomy" id="676205"/>
    <lineage>
        <taxon>Bacteria</taxon>
        <taxon>Bacillati</taxon>
        <taxon>Actinomycetota</taxon>
        <taxon>Actinomycetes</taxon>
        <taxon>Kitasatosporales</taxon>
        <taxon>Streptomycetaceae</taxon>
        <taxon>Yinghuangia</taxon>
    </lineage>
</organism>
<evidence type="ECO:0000256" key="1">
    <source>
        <dbReference type="ARBA" id="ARBA00004651"/>
    </source>
</evidence>
<comment type="similarity">
    <text evidence="7">Belongs to the binding-protein-dependent transport system permease family.</text>
</comment>
<evidence type="ECO:0000256" key="2">
    <source>
        <dbReference type="ARBA" id="ARBA00022448"/>
    </source>
</evidence>